<keyword evidence="2" id="KW-1003">Cell membrane</keyword>
<feature type="transmembrane region" description="Helical" evidence="12">
    <location>
        <begin position="392"/>
        <end position="417"/>
    </location>
</feature>
<dbReference type="OrthoDB" id="4889053at2"/>
<feature type="transmembrane region" description="Helical" evidence="12">
    <location>
        <begin position="668"/>
        <end position="688"/>
    </location>
</feature>
<organism evidence="14 15">
    <name type="scientific">Actinomadura soli</name>
    <dbReference type="NCBI Taxonomy" id="2508997"/>
    <lineage>
        <taxon>Bacteria</taxon>
        <taxon>Bacillati</taxon>
        <taxon>Actinomycetota</taxon>
        <taxon>Actinomycetes</taxon>
        <taxon>Streptosporangiales</taxon>
        <taxon>Thermomonosporaceae</taxon>
        <taxon>Actinomadura</taxon>
    </lineage>
</organism>
<feature type="transmembrane region" description="Helical" evidence="12">
    <location>
        <begin position="278"/>
        <end position="296"/>
    </location>
</feature>
<evidence type="ECO:0000256" key="5">
    <source>
        <dbReference type="ARBA" id="ARBA00022723"/>
    </source>
</evidence>
<dbReference type="InterPro" id="IPR001915">
    <property type="entry name" value="Peptidase_M48"/>
</dbReference>
<keyword evidence="9" id="KW-0482">Metalloprotease</keyword>
<evidence type="ECO:0000313" key="14">
    <source>
        <dbReference type="EMBL" id="TMR02405.1"/>
    </source>
</evidence>
<dbReference type="RefSeq" id="WP_138645308.1">
    <property type="nucleotide sequence ID" value="NZ_VCKW01000051.1"/>
</dbReference>
<evidence type="ECO:0000256" key="1">
    <source>
        <dbReference type="ARBA" id="ARBA00001947"/>
    </source>
</evidence>
<feature type="transmembrane region" description="Helical" evidence="12">
    <location>
        <begin position="494"/>
        <end position="515"/>
    </location>
</feature>
<evidence type="ECO:0000256" key="2">
    <source>
        <dbReference type="ARBA" id="ARBA00022475"/>
    </source>
</evidence>
<gene>
    <name evidence="14" type="ORF">ETD83_12745</name>
</gene>
<dbReference type="Pfam" id="PF01435">
    <property type="entry name" value="Peptidase_M48"/>
    <property type="match status" value="1"/>
</dbReference>
<protein>
    <recommendedName>
        <fullName evidence="13">Peptidase M48 domain-containing protein</fullName>
    </recommendedName>
</protein>
<dbReference type="PANTHER" id="PTHR43221">
    <property type="entry name" value="PROTEASE HTPX"/>
    <property type="match status" value="1"/>
</dbReference>
<proteinExistence type="predicted"/>
<dbReference type="EMBL" id="VCKW01000051">
    <property type="protein sequence ID" value="TMR02405.1"/>
    <property type="molecule type" value="Genomic_DNA"/>
</dbReference>
<evidence type="ECO:0000259" key="13">
    <source>
        <dbReference type="Pfam" id="PF01435"/>
    </source>
</evidence>
<keyword evidence="7" id="KW-0862">Zinc</keyword>
<feature type="region of interest" description="Disordered" evidence="11">
    <location>
        <begin position="1"/>
        <end position="27"/>
    </location>
</feature>
<evidence type="ECO:0000256" key="10">
    <source>
        <dbReference type="ARBA" id="ARBA00023136"/>
    </source>
</evidence>
<keyword evidence="15" id="KW-1185">Reference proteome</keyword>
<dbReference type="PANTHER" id="PTHR43221:SF2">
    <property type="entry name" value="PROTEASE HTPX HOMOLOG"/>
    <property type="match status" value="1"/>
</dbReference>
<keyword evidence="3" id="KW-0645">Protease</keyword>
<name>A0A5C4JEN1_9ACTN</name>
<feature type="compositionally biased region" description="Polar residues" evidence="11">
    <location>
        <begin position="13"/>
        <end position="22"/>
    </location>
</feature>
<feature type="domain" description="Peptidase M48" evidence="13">
    <location>
        <begin position="144"/>
        <end position="359"/>
    </location>
</feature>
<evidence type="ECO:0000256" key="11">
    <source>
        <dbReference type="SAM" id="MobiDB-lite"/>
    </source>
</evidence>
<evidence type="ECO:0000256" key="8">
    <source>
        <dbReference type="ARBA" id="ARBA00022989"/>
    </source>
</evidence>
<feature type="transmembrane region" description="Helical" evidence="12">
    <location>
        <begin position="756"/>
        <end position="774"/>
    </location>
</feature>
<keyword evidence="8 12" id="KW-1133">Transmembrane helix</keyword>
<evidence type="ECO:0000256" key="6">
    <source>
        <dbReference type="ARBA" id="ARBA00022801"/>
    </source>
</evidence>
<accession>A0A5C4JEN1</accession>
<feature type="region of interest" description="Disordered" evidence="11">
    <location>
        <begin position="781"/>
        <end position="800"/>
    </location>
</feature>
<evidence type="ECO:0000256" key="9">
    <source>
        <dbReference type="ARBA" id="ARBA00023049"/>
    </source>
</evidence>
<feature type="transmembrane region" description="Helical" evidence="12">
    <location>
        <begin position="429"/>
        <end position="449"/>
    </location>
</feature>
<feature type="transmembrane region" description="Helical" evidence="12">
    <location>
        <begin position="461"/>
        <end position="482"/>
    </location>
</feature>
<comment type="caution">
    <text evidence="14">The sequence shown here is derived from an EMBL/GenBank/DDBJ whole genome shotgun (WGS) entry which is preliminary data.</text>
</comment>
<dbReference type="AlphaFoldDB" id="A0A5C4JEN1"/>
<keyword evidence="10 12" id="KW-0472">Membrane</keyword>
<evidence type="ECO:0000256" key="12">
    <source>
        <dbReference type="SAM" id="Phobius"/>
    </source>
</evidence>
<evidence type="ECO:0000313" key="15">
    <source>
        <dbReference type="Proteomes" id="UP000309174"/>
    </source>
</evidence>
<feature type="transmembrane region" description="Helical" evidence="12">
    <location>
        <begin position="105"/>
        <end position="125"/>
    </location>
</feature>
<feature type="transmembrane region" description="Helical" evidence="12">
    <location>
        <begin position="638"/>
        <end position="656"/>
    </location>
</feature>
<evidence type="ECO:0000256" key="3">
    <source>
        <dbReference type="ARBA" id="ARBA00022670"/>
    </source>
</evidence>
<evidence type="ECO:0000256" key="7">
    <source>
        <dbReference type="ARBA" id="ARBA00022833"/>
    </source>
</evidence>
<comment type="cofactor">
    <cofactor evidence="1">
        <name>Zn(2+)</name>
        <dbReference type="ChEBI" id="CHEBI:29105"/>
    </cofactor>
</comment>
<dbReference type="Gene3D" id="3.30.2010.10">
    <property type="entry name" value="Metalloproteases ('zincins'), catalytic domain"/>
    <property type="match status" value="1"/>
</dbReference>
<dbReference type="Proteomes" id="UP000309174">
    <property type="component" value="Unassembled WGS sequence"/>
</dbReference>
<dbReference type="GO" id="GO:0046872">
    <property type="term" value="F:metal ion binding"/>
    <property type="evidence" value="ECO:0007669"/>
    <property type="project" value="UniProtKB-KW"/>
</dbReference>
<feature type="transmembrane region" description="Helical" evidence="12">
    <location>
        <begin position="597"/>
        <end position="618"/>
    </location>
</feature>
<keyword evidence="6" id="KW-0378">Hydrolase</keyword>
<sequence length="946" mass="101535">MSGATETLAPRSASESTPSTSVGPDPSALPAGTTLRFLMLVVVMVVAMVEMSIGILRPSQDLGLLCKFAAGFDPGGKLIDEFVREQAQAEALRACTEGAEGAPRWYGLAWAGTVLLAAGGLYLLLPRWKRSRRGVEPLRGQDPQDEVRAEVVRLAGRAGVRSLPDLVVDRLALDPGAVVYGRAGRRTLCLNNGLLHTRRVDSARFEAVVLHELAHLRHRDVDIAYAVTALWRVFLALVVVPYTLLMGKSLVDAQFFGEFPGSRFPGADEVLWPVTRTFMIKDIAIVAFLFLLVVLARADTLRHRELYADRGAVALGADPAVWQVQAEGRMQGRSATRAVTALWRSHPSWAKRWRSLRNPAGLFTLTDVPLFLLGVVTLVTGNALSTVWDRGAAAWVVGTLAACVLTVAVWRAVLYAIHSQAFGPRGIRAGLALGLGLICGVLLSGLDPLSGWWPEHGEPLLFLLLGSVVYVTWLAQCARLHLRAAPSGHAVPRWAVLVAAVAGSVVAAAGLYWWLYQGQLWMMGDILAALDARRSFSGPWDSRPQYESVLPWISSVLITLVTAGSSPTIAAGAVVLWAYPALLLLRRPRAAGLRSTVLTGLAGGLVGVAAVAAVMAYVHSWHPPLEEQTSPFVAVYRWWRTVALWTGVVVTAAVVAATTRTHRLPRALTAAAIAHVAMLAGQFVLQAADGCVGPLQVMANTCHWLPGTSWTLTKALAYPVTPAFFGAALAATAMAQLPRVKRKSVPSDAVRRSWPARTVVAAAAVTGIVLTAVVTDPIAPISGDDSPPATVPARPEPADTDEKVRDLQLLAWYTLGGHADMVALTDRYAELAEGLFQELNAKKATLDGDTLRPLCDGLARDTATARRHLRVPDLGLDRKWSTLLDRGRDAAAECMAVLDGSGDDVERNAKMLERLGAALEQTQVALPPLTDRVSAALARWPEWKAG</sequence>
<feature type="transmembrane region" description="Helical" evidence="12">
    <location>
        <begin position="715"/>
        <end position="735"/>
    </location>
</feature>
<keyword evidence="5" id="KW-0479">Metal-binding</keyword>
<dbReference type="InterPro" id="IPR050083">
    <property type="entry name" value="HtpX_protease"/>
</dbReference>
<reference evidence="14 15" key="1">
    <citation type="submission" date="2019-05" db="EMBL/GenBank/DDBJ databases">
        <title>Draft genome sequence of Actinomadura sp. 14C53.</title>
        <authorList>
            <person name="Saricaoglu S."/>
            <person name="Isik K."/>
        </authorList>
    </citation>
    <scope>NUCLEOTIDE SEQUENCE [LARGE SCALE GENOMIC DNA]</scope>
    <source>
        <strain evidence="14 15">14C53</strain>
    </source>
</reference>
<feature type="transmembrane region" description="Helical" evidence="12">
    <location>
        <begin position="37"/>
        <end position="56"/>
    </location>
</feature>
<evidence type="ECO:0000256" key="4">
    <source>
        <dbReference type="ARBA" id="ARBA00022692"/>
    </source>
</evidence>
<feature type="transmembrane region" description="Helical" evidence="12">
    <location>
        <begin position="360"/>
        <end position="380"/>
    </location>
</feature>
<keyword evidence="4 12" id="KW-0812">Transmembrane</keyword>
<feature type="transmembrane region" description="Helical" evidence="12">
    <location>
        <begin position="552"/>
        <end position="585"/>
    </location>
</feature>
<dbReference type="GO" id="GO:0004222">
    <property type="term" value="F:metalloendopeptidase activity"/>
    <property type="evidence" value="ECO:0007669"/>
    <property type="project" value="InterPro"/>
</dbReference>
<feature type="transmembrane region" description="Helical" evidence="12">
    <location>
        <begin position="223"/>
        <end position="245"/>
    </location>
</feature>
<dbReference type="GO" id="GO:0006508">
    <property type="term" value="P:proteolysis"/>
    <property type="evidence" value="ECO:0007669"/>
    <property type="project" value="UniProtKB-KW"/>
</dbReference>